<feature type="region of interest" description="Disordered" evidence="1">
    <location>
        <begin position="467"/>
        <end position="526"/>
    </location>
</feature>
<keyword evidence="3" id="KW-1185">Reference proteome</keyword>
<feature type="region of interest" description="Disordered" evidence="1">
    <location>
        <begin position="160"/>
        <end position="179"/>
    </location>
</feature>
<dbReference type="EMBL" id="BQNB010010296">
    <property type="protein sequence ID" value="GJS75330.1"/>
    <property type="molecule type" value="Genomic_DNA"/>
</dbReference>
<proteinExistence type="predicted"/>
<evidence type="ECO:0000313" key="2">
    <source>
        <dbReference type="EMBL" id="GJS75330.1"/>
    </source>
</evidence>
<feature type="compositionally biased region" description="Acidic residues" evidence="1">
    <location>
        <begin position="486"/>
        <end position="503"/>
    </location>
</feature>
<organism evidence="2 3">
    <name type="scientific">Tanacetum coccineum</name>
    <dbReference type="NCBI Taxonomy" id="301880"/>
    <lineage>
        <taxon>Eukaryota</taxon>
        <taxon>Viridiplantae</taxon>
        <taxon>Streptophyta</taxon>
        <taxon>Embryophyta</taxon>
        <taxon>Tracheophyta</taxon>
        <taxon>Spermatophyta</taxon>
        <taxon>Magnoliopsida</taxon>
        <taxon>eudicotyledons</taxon>
        <taxon>Gunneridae</taxon>
        <taxon>Pentapetalae</taxon>
        <taxon>asterids</taxon>
        <taxon>campanulids</taxon>
        <taxon>Asterales</taxon>
        <taxon>Asteraceae</taxon>
        <taxon>Asteroideae</taxon>
        <taxon>Anthemideae</taxon>
        <taxon>Anthemidinae</taxon>
        <taxon>Tanacetum</taxon>
    </lineage>
</organism>
<accession>A0ABQ4YC92</accession>
<comment type="caution">
    <text evidence="2">The sequence shown here is derived from an EMBL/GenBank/DDBJ whole genome shotgun (WGS) entry which is preliminary data.</text>
</comment>
<gene>
    <name evidence="2" type="ORF">Tco_0725211</name>
</gene>
<dbReference type="Proteomes" id="UP001151760">
    <property type="component" value="Unassembled WGS sequence"/>
</dbReference>
<evidence type="ECO:0000313" key="3">
    <source>
        <dbReference type="Proteomes" id="UP001151760"/>
    </source>
</evidence>
<name>A0ABQ4YC92_9ASTR</name>
<sequence length="816" mass="91044">MDLETAQTTTTAKLPILKQGEYDMWRLRIEQYFQVQDYALWDVQKKNDVKARSMLLMALPNEHLMTFNKYKDAKTLFAAIQTRFGGNEATKKTQETLLKKMYENFSAPSIDLNLKFLRSLPFEWNTHVVVWRNKPDLAIMSFDDLYKNFKIVKQEVKRTASSSSSLSSQNMDFMSSPSNTNKVNTAYRVSTANTQVSLASTQVSTTSTQKMDFDDLVAVSSLHEHEDNKMRTLCKGMYEDQGTKIARNRNRDSSRRTVNVEENPSKIMVAIDGAGFDWSYMADEEIPTGNHRSDIGWGTDVPVERLGFFTCFLHLGLVRTSLIRTLLPLMMREKEWKVGGDVEKLWSDMEGYGAAISGVSVDASYLGDILYIVLLTSRYYHVSSKHSTVTYTSVSIPVKDDSDIGSPRVNGPPIMPEDPYAYIMAAYQVPPSSDYIPGPEVPPSPDYIPGPEVDEILPAEEQLSPAVCSPTADLPGCVPTDYPADRDDDDDDDKDEDEEEEEEHLAPADSVPHGGARDFFALTTPPPSPLTLLSSPLPPIPSPPLPIPSPPPDIPTHIETPKSCLPLRKRLSFASPTPSHEVGESSAAGDARQDRPAIARDDPYFIAREDLYGFVDMVDVPPRCSTCMELDYGITDAWDDLVGAIDEISPTTLEGVNQRVTDLSIVVEQETTIMYGIIEDAQDDRFQLRGRVNLLYRDRPIHSRLAVMVEREARMAREAWGLSMDASDYARSDVMSLHTTVVAQSALISELQSADHRRQGVIKELWASDHKRQVQLTKALQLLKGLQTQMTEFQRQHGPAKGLAQPDAPGEAGSSS</sequence>
<feature type="compositionally biased region" description="Polar residues" evidence="1">
    <location>
        <begin position="169"/>
        <end position="179"/>
    </location>
</feature>
<feature type="region of interest" description="Disordered" evidence="1">
    <location>
        <begin position="791"/>
        <end position="816"/>
    </location>
</feature>
<reference evidence="2" key="1">
    <citation type="journal article" date="2022" name="Int. J. Mol. Sci.">
        <title>Draft Genome of Tanacetum Coccineum: Genomic Comparison of Closely Related Tanacetum-Family Plants.</title>
        <authorList>
            <person name="Yamashiro T."/>
            <person name="Shiraishi A."/>
            <person name="Nakayama K."/>
            <person name="Satake H."/>
        </authorList>
    </citation>
    <scope>NUCLEOTIDE SEQUENCE</scope>
</reference>
<protein>
    <submittedName>
        <fullName evidence="2">Uncharacterized protein</fullName>
    </submittedName>
</protein>
<evidence type="ECO:0000256" key="1">
    <source>
        <dbReference type="SAM" id="MobiDB-lite"/>
    </source>
</evidence>
<feature type="region of interest" description="Disordered" evidence="1">
    <location>
        <begin position="574"/>
        <end position="596"/>
    </location>
</feature>
<reference evidence="2" key="2">
    <citation type="submission" date="2022-01" db="EMBL/GenBank/DDBJ databases">
        <authorList>
            <person name="Yamashiro T."/>
            <person name="Shiraishi A."/>
            <person name="Satake H."/>
            <person name="Nakayama K."/>
        </authorList>
    </citation>
    <scope>NUCLEOTIDE SEQUENCE</scope>
</reference>